<evidence type="ECO:0000256" key="2">
    <source>
        <dbReference type="ARBA" id="ARBA00022801"/>
    </source>
</evidence>
<protein>
    <recommendedName>
        <fullName evidence="7">DNA 3'-5' helicase</fullName>
        <ecNumber evidence="7">5.6.2.4</ecNumber>
    </recommendedName>
</protein>
<dbReference type="EMBL" id="JAMXFF010000031">
    <property type="protein sequence ID" value="MCT7968437.1"/>
    <property type="molecule type" value="Genomic_DNA"/>
</dbReference>
<dbReference type="Pfam" id="PF00580">
    <property type="entry name" value="UvrD-helicase"/>
    <property type="match status" value="1"/>
</dbReference>
<evidence type="ECO:0000256" key="6">
    <source>
        <dbReference type="ARBA" id="ARBA00034617"/>
    </source>
</evidence>
<evidence type="ECO:0000259" key="10">
    <source>
        <dbReference type="PROSITE" id="PS51198"/>
    </source>
</evidence>
<dbReference type="InterPro" id="IPR027417">
    <property type="entry name" value="P-loop_NTPase"/>
</dbReference>
<dbReference type="InterPro" id="IPR000212">
    <property type="entry name" value="DNA_helicase_UvrD/REP"/>
</dbReference>
<evidence type="ECO:0000256" key="7">
    <source>
        <dbReference type="ARBA" id="ARBA00034808"/>
    </source>
</evidence>
<keyword evidence="3 9" id="KW-0347">Helicase</keyword>
<dbReference type="Pfam" id="PF13361">
    <property type="entry name" value="UvrD_C"/>
    <property type="match status" value="1"/>
</dbReference>
<keyword evidence="2 9" id="KW-0378">Hydrolase</keyword>
<feature type="binding site" evidence="9">
    <location>
        <begin position="250"/>
        <end position="257"/>
    </location>
    <ligand>
        <name>ATP</name>
        <dbReference type="ChEBI" id="CHEBI:30616"/>
    </ligand>
</feature>
<dbReference type="PANTHER" id="PTHR11070:SF45">
    <property type="entry name" value="DNA 3'-5' HELICASE"/>
    <property type="match status" value="1"/>
</dbReference>
<dbReference type="InterPro" id="IPR014016">
    <property type="entry name" value="UvrD-like_ATP-bd"/>
</dbReference>
<evidence type="ECO:0000256" key="1">
    <source>
        <dbReference type="ARBA" id="ARBA00022741"/>
    </source>
</evidence>
<keyword evidence="4 9" id="KW-0067">ATP-binding</keyword>
<evidence type="ECO:0000256" key="9">
    <source>
        <dbReference type="PROSITE-ProRule" id="PRU00560"/>
    </source>
</evidence>
<comment type="catalytic activity">
    <reaction evidence="8">
        <text>ATP + H2O = ADP + phosphate + H(+)</text>
        <dbReference type="Rhea" id="RHEA:13065"/>
        <dbReference type="ChEBI" id="CHEBI:15377"/>
        <dbReference type="ChEBI" id="CHEBI:15378"/>
        <dbReference type="ChEBI" id="CHEBI:30616"/>
        <dbReference type="ChEBI" id="CHEBI:43474"/>
        <dbReference type="ChEBI" id="CHEBI:456216"/>
        <dbReference type="EC" id="5.6.2.4"/>
    </reaction>
</comment>
<keyword evidence="12" id="KW-1185">Reference proteome</keyword>
<sequence>MTKDQTVMLCKTMLESMTRLNAKDTKRVTDFIGKFYANPAHPSLSLERLERIRHKNLWSARITQGLRAILYHHQNIWALLYAGQHDEAYTWATQRQVEINARTGALQIVETVETILPQIEQNYQGQSSLFHLHSDDYLLSLGLPPIWLPVLRKIIDEDSLLEVLDKLPEAVRERLLKVATGEIVTPPTPANSSGEITQNEDTQRQFIVVQSTSDMAKILAAPFASWIGFLHPSQRKLATSRFSGPLKITGSAGTGKTVVALHKARHLARQEKRVLLTSFVTTLCENMTRNLRLLCTFEELDYITVTSVASCAASIVREGNNFPLKIIADNEIRSKIGQYFSPSSPLNVDALWLEYKSVIEPGAIQSWPEYRQANRKGREKPLTVQQRQQVWQIFDKIFVELNELNQRTWAGCYRQARELIESGAVPRQYNAVIVDEVQDLGPQELLFLAALAGTEPDCLTLIGDGGQRIYQQQYSLKSLGIKVQGRSHILKINYRTTEQIRRFADRLMDPDSDDLDGSRENRTDTVSILRGPEPILKSLRDRRSQTQFILTEIQQALEAGITPNEIGIFARTKGYLQAIESALRHHNIPCLRLENSKDSDISNPEDFVAIHTGSMHRAKGLEFKIVFAISVEEGIIPLKNSLQEATDSQSLNAALEREKNLLYVTVTRARDLVYVCYCGQPSRYLQEVLTAPGMRSPRNLIH</sequence>
<comment type="caution">
    <text evidence="11">The sequence shown here is derived from an EMBL/GenBank/DDBJ whole genome shotgun (WGS) entry which is preliminary data.</text>
</comment>
<dbReference type="SUPFAM" id="SSF52540">
    <property type="entry name" value="P-loop containing nucleoside triphosphate hydrolases"/>
    <property type="match status" value="1"/>
</dbReference>
<dbReference type="Proteomes" id="UP001525890">
    <property type="component" value="Unassembled WGS sequence"/>
</dbReference>
<name>A0ABT2MYH7_9CYAN</name>
<keyword evidence="5" id="KW-0413">Isomerase</keyword>
<gene>
    <name evidence="11" type="ORF">NG799_19185</name>
</gene>
<dbReference type="EC" id="5.6.2.4" evidence="7"/>
<accession>A0ABT2MYH7</accession>
<evidence type="ECO:0000256" key="4">
    <source>
        <dbReference type="ARBA" id="ARBA00022840"/>
    </source>
</evidence>
<organism evidence="11 12">
    <name type="scientific">Laspinema palackyanum D2a</name>
    <dbReference type="NCBI Taxonomy" id="2953684"/>
    <lineage>
        <taxon>Bacteria</taxon>
        <taxon>Bacillati</taxon>
        <taxon>Cyanobacteriota</taxon>
        <taxon>Cyanophyceae</taxon>
        <taxon>Oscillatoriophycideae</taxon>
        <taxon>Oscillatoriales</taxon>
        <taxon>Laspinemataceae</taxon>
        <taxon>Laspinema</taxon>
        <taxon>Laspinema palackyanum</taxon>
    </lineage>
</organism>
<keyword evidence="1 9" id="KW-0547">Nucleotide-binding</keyword>
<evidence type="ECO:0000313" key="11">
    <source>
        <dbReference type="EMBL" id="MCT7968437.1"/>
    </source>
</evidence>
<dbReference type="InterPro" id="IPR014017">
    <property type="entry name" value="DNA_helicase_UvrD-like_C"/>
</dbReference>
<comment type="catalytic activity">
    <reaction evidence="6">
        <text>Couples ATP hydrolysis with the unwinding of duplex DNA by translocating in the 3'-5' direction.</text>
        <dbReference type="EC" id="5.6.2.4"/>
    </reaction>
</comment>
<reference evidence="11 12" key="1">
    <citation type="journal article" date="2022" name="Front. Microbiol.">
        <title>High genomic differentiation and limited gene flow indicate recent cryptic speciation within the genus Laspinema (cyanobacteria).</title>
        <authorList>
            <person name="Stanojkovic A."/>
            <person name="Skoupy S."/>
            <person name="Skaloud P."/>
            <person name="Dvorak P."/>
        </authorList>
    </citation>
    <scope>NUCLEOTIDE SEQUENCE [LARGE SCALE GENOMIC DNA]</scope>
    <source>
        <strain evidence="11 12">D2a</strain>
    </source>
</reference>
<dbReference type="RefSeq" id="WP_368007954.1">
    <property type="nucleotide sequence ID" value="NZ_JAMXFF010000031.1"/>
</dbReference>
<dbReference type="Gene3D" id="3.40.50.300">
    <property type="entry name" value="P-loop containing nucleotide triphosphate hydrolases"/>
    <property type="match status" value="2"/>
</dbReference>
<feature type="domain" description="UvrD-like helicase ATP-binding" evidence="10">
    <location>
        <begin position="229"/>
        <end position="504"/>
    </location>
</feature>
<evidence type="ECO:0000313" key="12">
    <source>
        <dbReference type="Proteomes" id="UP001525890"/>
    </source>
</evidence>
<dbReference type="PROSITE" id="PS51198">
    <property type="entry name" value="UVRD_HELICASE_ATP_BIND"/>
    <property type="match status" value="1"/>
</dbReference>
<evidence type="ECO:0000256" key="5">
    <source>
        <dbReference type="ARBA" id="ARBA00023235"/>
    </source>
</evidence>
<dbReference type="PANTHER" id="PTHR11070">
    <property type="entry name" value="UVRD / RECB / PCRA DNA HELICASE FAMILY MEMBER"/>
    <property type="match status" value="1"/>
</dbReference>
<evidence type="ECO:0000256" key="8">
    <source>
        <dbReference type="ARBA" id="ARBA00048988"/>
    </source>
</evidence>
<proteinExistence type="predicted"/>
<evidence type="ECO:0000256" key="3">
    <source>
        <dbReference type="ARBA" id="ARBA00022806"/>
    </source>
</evidence>